<organism evidence="2 3">
    <name type="scientific">Alternaria alternata</name>
    <name type="common">Alternaria rot fungus</name>
    <name type="synonym">Torula alternata</name>
    <dbReference type="NCBI Taxonomy" id="5599"/>
    <lineage>
        <taxon>Eukaryota</taxon>
        <taxon>Fungi</taxon>
        <taxon>Dikarya</taxon>
        <taxon>Ascomycota</taxon>
        <taxon>Pezizomycotina</taxon>
        <taxon>Dothideomycetes</taxon>
        <taxon>Pleosporomycetidae</taxon>
        <taxon>Pleosporales</taxon>
        <taxon>Pleosporineae</taxon>
        <taxon>Pleosporaceae</taxon>
        <taxon>Alternaria</taxon>
        <taxon>Alternaria sect. Alternaria</taxon>
        <taxon>Alternaria alternata complex</taxon>
    </lineage>
</organism>
<evidence type="ECO:0000313" key="3">
    <source>
        <dbReference type="Proteomes" id="UP000077248"/>
    </source>
</evidence>
<protein>
    <submittedName>
        <fullName evidence="2">Uncharacterized protein</fullName>
    </submittedName>
</protein>
<name>A0A177E0P2_ALTAL</name>
<keyword evidence="3" id="KW-1185">Reference proteome</keyword>
<evidence type="ECO:0000256" key="1">
    <source>
        <dbReference type="SAM" id="SignalP"/>
    </source>
</evidence>
<dbReference type="EMBL" id="KV441470">
    <property type="protein sequence ID" value="OAG25507.1"/>
    <property type="molecule type" value="Genomic_DNA"/>
</dbReference>
<feature type="chain" id="PRO_5008060058" evidence="1">
    <location>
        <begin position="17"/>
        <end position="117"/>
    </location>
</feature>
<dbReference type="AlphaFoldDB" id="A0A177E0P2"/>
<dbReference type="GeneID" id="29113592"/>
<keyword evidence="1" id="KW-0732">Signal</keyword>
<gene>
    <name evidence="2" type="ORF">CC77DRAFT_1057283</name>
</gene>
<dbReference type="VEuPathDB" id="FungiDB:CC77DRAFT_1057283"/>
<proteinExistence type="predicted"/>
<reference evidence="2 3" key="1">
    <citation type="submission" date="2016-05" db="EMBL/GenBank/DDBJ databases">
        <title>Comparative analysis of secretome profiles of manganese(II)-oxidizing ascomycete fungi.</title>
        <authorList>
            <consortium name="DOE Joint Genome Institute"/>
            <person name="Zeiner C.A."/>
            <person name="Purvine S.O."/>
            <person name="Zink E.M."/>
            <person name="Wu S."/>
            <person name="Pasa-Tolic L."/>
            <person name="Chaput D.L."/>
            <person name="Haridas S."/>
            <person name="Grigoriev I.V."/>
            <person name="Santelli C.M."/>
            <person name="Hansel C.M."/>
        </authorList>
    </citation>
    <scope>NUCLEOTIDE SEQUENCE [LARGE SCALE GENOMIC DNA]</scope>
    <source>
        <strain evidence="2 3">SRC1lrK2f</strain>
    </source>
</reference>
<evidence type="ECO:0000313" key="2">
    <source>
        <dbReference type="EMBL" id="OAG25507.1"/>
    </source>
</evidence>
<feature type="signal peptide" evidence="1">
    <location>
        <begin position="1"/>
        <end position="16"/>
    </location>
</feature>
<dbReference type="RefSeq" id="XP_018390928.1">
    <property type="nucleotide sequence ID" value="XM_018527998.1"/>
</dbReference>
<sequence>MYALTIIVAALSLATASPASDFASRQVAAVASVDRFTGPGCTETICNIAGSGDLRAGCNAITDSCQGSLRLNYANIGCKVAIWTDASCTSVTQFANVTTPGQCYALGPPIKGISVTC</sequence>
<dbReference type="OMA" id="CYALGPP"/>
<dbReference type="Proteomes" id="UP000077248">
    <property type="component" value="Unassembled WGS sequence"/>
</dbReference>
<dbReference type="KEGG" id="aalt:CC77DRAFT_1057283"/>
<accession>A0A177E0P2</accession>